<keyword evidence="3" id="KW-1185">Reference proteome</keyword>
<feature type="transmembrane region" description="Helical" evidence="1">
    <location>
        <begin position="12"/>
        <end position="33"/>
    </location>
</feature>
<dbReference type="AlphaFoldDB" id="A0A4V3EAC8"/>
<protein>
    <recommendedName>
        <fullName evidence="4">TadE-like protein</fullName>
    </recommendedName>
</protein>
<keyword evidence="1" id="KW-0472">Membrane</keyword>
<gene>
    <name evidence="2" type="ORF">CLV52_3008</name>
</gene>
<dbReference type="RefSeq" id="WP_133767133.1">
    <property type="nucleotide sequence ID" value="NZ_BAAARP010000001.1"/>
</dbReference>
<dbReference type="OrthoDB" id="5118919at2"/>
<evidence type="ECO:0000313" key="3">
    <source>
        <dbReference type="Proteomes" id="UP000295344"/>
    </source>
</evidence>
<sequence length="149" mass="15202">MRRSNRNPEQGSAAVEVLVLGVLLIVPLVYLVLTVAALQGAAFAAEGAARQAARSLALAPDDAEGRAAADRAVAVALDDWRIAASAAAVEVRCSPDPGDCSAPRGTVDVRVRVAAALPLMPPALDVDAPASIPVEARSVQRVSMFAAAP</sequence>
<dbReference type="Proteomes" id="UP000295344">
    <property type="component" value="Unassembled WGS sequence"/>
</dbReference>
<evidence type="ECO:0000313" key="2">
    <source>
        <dbReference type="EMBL" id="TDS75898.1"/>
    </source>
</evidence>
<comment type="caution">
    <text evidence="2">The sequence shown here is derived from an EMBL/GenBank/DDBJ whole genome shotgun (WGS) entry which is preliminary data.</text>
</comment>
<accession>A0A4V3EAC8</accession>
<keyword evidence="1" id="KW-1133">Transmembrane helix</keyword>
<evidence type="ECO:0008006" key="4">
    <source>
        <dbReference type="Google" id="ProtNLM"/>
    </source>
</evidence>
<reference evidence="2 3" key="1">
    <citation type="submission" date="2019-03" db="EMBL/GenBank/DDBJ databases">
        <title>Genomic Encyclopedia of Archaeal and Bacterial Type Strains, Phase II (KMG-II): from individual species to whole genera.</title>
        <authorList>
            <person name="Goeker M."/>
        </authorList>
    </citation>
    <scope>NUCLEOTIDE SEQUENCE [LARGE SCALE GENOMIC DNA]</scope>
    <source>
        <strain evidence="2 3">DSM 24782</strain>
    </source>
</reference>
<name>A0A4V3EAC8_9MICO</name>
<proteinExistence type="predicted"/>
<dbReference type="EMBL" id="SOAM01000003">
    <property type="protein sequence ID" value="TDS75898.1"/>
    <property type="molecule type" value="Genomic_DNA"/>
</dbReference>
<organism evidence="2 3">
    <name type="scientific">Amnibacterium kyonggiense</name>
    <dbReference type="NCBI Taxonomy" id="595671"/>
    <lineage>
        <taxon>Bacteria</taxon>
        <taxon>Bacillati</taxon>
        <taxon>Actinomycetota</taxon>
        <taxon>Actinomycetes</taxon>
        <taxon>Micrococcales</taxon>
        <taxon>Microbacteriaceae</taxon>
        <taxon>Amnibacterium</taxon>
    </lineage>
</organism>
<evidence type="ECO:0000256" key="1">
    <source>
        <dbReference type="SAM" id="Phobius"/>
    </source>
</evidence>
<keyword evidence="1" id="KW-0812">Transmembrane</keyword>